<evidence type="ECO:0000313" key="2">
    <source>
        <dbReference type="Proteomes" id="UP000252914"/>
    </source>
</evidence>
<reference evidence="1 2" key="1">
    <citation type="submission" date="2018-06" db="EMBL/GenBank/DDBJ databases">
        <title>Streptomyces reniochalinae sp. nov. and Streptomyces diacarnus sp. nov. from marine sponges.</title>
        <authorList>
            <person name="Li L."/>
        </authorList>
    </citation>
    <scope>NUCLEOTIDE SEQUENCE [LARGE SCALE GENOMIC DNA]</scope>
    <source>
        <strain evidence="1 2">LHW51701</strain>
    </source>
</reference>
<keyword evidence="2" id="KW-1185">Reference proteome</keyword>
<accession>A0A367ED04</accession>
<protein>
    <submittedName>
        <fullName evidence="1">Uncharacterized protein</fullName>
    </submittedName>
</protein>
<dbReference type="RefSeq" id="WP_114025209.1">
    <property type="nucleotide sequence ID" value="NZ_QOIN01000066.1"/>
</dbReference>
<organism evidence="1 2">
    <name type="scientific">Streptomyces diacarni</name>
    <dbReference type="NCBI Taxonomy" id="2800381"/>
    <lineage>
        <taxon>Bacteria</taxon>
        <taxon>Bacillati</taxon>
        <taxon>Actinomycetota</taxon>
        <taxon>Actinomycetes</taxon>
        <taxon>Kitasatosporales</taxon>
        <taxon>Streptomycetaceae</taxon>
        <taxon>Streptomyces</taxon>
    </lineage>
</organism>
<dbReference type="EMBL" id="QOIN01000066">
    <property type="protein sequence ID" value="RCG15649.1"/>
    <property type="molecule type" value="Genomic_DNA"/>
</dbReference>
<comment type="caution">
    <text evidence="1">The sequence shown here is derived from an EMBL/GenBank/DDBJ whole genome shotgun (WGS) entry which is preliminary data.</text>
</comment>
<sequence>MSVRRSSESRLHLLGRALGQGRHTGWFGNAVSGPARRTDAKLALLNGPAVAATTELGARLD</sequence>
<dbReference type="Proteomes" id="UP000252914">
    <property type="component" value="Unassembled WGS sequence"/>
</dbReference>
<name>A0A367ED04_9ACTN</name>
<dbReference type="AlphaFoldDB" id="A0A367ED04"/>
<proteinExistence type="predicted"/>
<evidence type="ECO:0000313" key="1">
    <source>
        <dbReference type="EMBL" id="RCG15649.1"/>
    </source>
</evidence>
<gene>
    <name evidence="1" type="ORF">DTL70_30360</name>
</gene>